<dbReference type="GO" id="GO:0043546">
    <property type="term" value="F:molybdopterin cofactor binding"/>
    <property type="evidence" value="ECO:0007669"/>
    <property type="project" value="InterPro"/>
</dbReference>
<name>A0A0C3FAE9_PILCF</name>
<dbReference type="SUPFAM" id="SSF52343">
    <property type="entry name" value="Ferredoxin reductase-like, C-terminal NADP-linked domain"/>
    <property type="match status" value="1"/>
</dbReference>
<dbReference type="PROSITE" id="PS00191">
    <property type="entry name" value="CYTOCHROME_B5_1"/>
    <property type="match status" value="1"/>
</dbReference>
<comment type="similarity">
    <text evidence="4">Belongs to the nitrate reductase family.</text>
</comment>
<evidence type="ECO:0000256" key="16">
    <source>
        <dbReference type="ARBA" id="ARBA00023063"/>
    </source>
</evidence>
<dbReference type="PANTHER" id="PTHR19372">
    <property type="entry name" value="SULFITE REDUCTASE"/>
    <property type="match status" value="1"/>
</dbReference>
<dbReference type="Gene3D" id="3.40.50.80">
    <property type="entry name" value="Nucleotide-binding domain of ferredoxin-NADP reductase (FNR) module"/>
    <property type="match status" value="1"/>
</dbReference>
<dbReference type="Pfam" id="PF00175">
    <property type="entry name" value="NAD_binding_1"/>
    <property type="match status" value="1"/>
</dbReference>
<evidence type="ECO:0000256" key="8">
    <source>
        <dbReference type="ARBA" id="ARBA00022505"/>
    </source>
</evidence>
<dbReference type="Pfam" id="PF00970">
    <property type="entry name" value="FAD_binding_6"/>
    <property type="match status" value="1"/>
</dbReference>
<dbReference type="Pfam" id="PF00173">
    <property type="entry name" value="Cyt-b5"/>
    <property type="match status" value="1"/>
</dbReference>
<feature type="binding site" evidence="19">
    <location>
        <position position="218"/>
    </location>
    <ligand>
        <name>Mo-molybdopterin</name>
        <dbReference type="ChEBI" id="CHEBI:71302"/>
    </ligand>
    <ligandPart>
        <name>Mo</name>
        <dbReference type="ChEBI" id="CHEBI:28685"/>
    </ligandPart>
</feature>
<reference evidence="24" key="2">
    <citation type="submission" date="2015-01" db="EMBL/GenBank/DDBJ databases">
        <title>Evolutionary Origins and Diversification of the Mycorrhizal Mutualists.</title>
        <authorList>
            <consortium name="DOE Joint Genome Institute"/>
            <consortium name="Mycorrhizal Genomics Consortium"/>
            <person name="Kohler A."/>
            <person name="Kuo A."/>
            <person name="Nagy L.G."/>
            <person name="Floudas D."/>
            <person name="Copeland A."/>
            <person name="Barry K.W."/>
            <person name="Cichocki N."/>
            <person name="Veneault-Fourrey C."/>
            <person name="LaButti K."/>
            <person name="Lindquist E.A."/>
            <person name="Lipzen A."/>
            <person name="Lundell T."/>
            <person name="Morin E."/>
            <person name="Murat C."/>
            <person name="Riley R."/>
            <person name="Ohm R."/>
            <person name="Sun H."/>
            <person name="Tunlid A."/>
            <person name="Henrissat B."/>
            <person name="Grigoriev I.V."/>
            <person name="Hibbett D.S."/>
            <person name="Martin F."/>
        </authorList>
    </citation>
    <scope>NUCLEOTIDE SEQUENCE [LARGE SCALE GENOMIC DNA]</scope>
    <source>
        <strain evidence="24">F 1598</strain>
    </source>
</reference>
<protein>
    <recommendedName>
        <fullName evidence="7">Nitrate reductase [NADPH]</fullName>
        <ecNumber evidence="6">1.7.1.3</ecNumber>
    </recommendedName>
</protein>
<dbReference type="GO" id="GO:0006809">
    <property type="term" value="P:nitric oxide biosynthetic process"/>
    <property type="evidence" value="ECO:0007669"/>
    <property type="project" value="InterPro"/>
</dbReference>
<dbReference type="InterPro" id="IPR014756">
    <property type="entry name" value="Ig_E-set"/>
</dbReference>
<keyword evidence="9" id="KW-0349">Heme</keyword>
<keyword evidence="12" id="KW-0274">FAD</keyword>
<keyword evidence="17" id="KW-1015">Disulfide bond</keyword>
<dbReference type="PROSITE" id="PS00559">
    <property type="entry name" value="MOLYBDOPTERIN_EUK"/>
    <property type="match status" value="1"/>
</dbReference>
<dbReference type="PRINTS" id="PR00407">
    <property type="entry name" value="EUMOPTERIN"/>
</dbReference>
<evidence type="ECO:0000256" key="13">
    <source>
        <dbReference type="ARBA" id="ARBA00022857"/>
    </source>
</evidence>
<evidence type="ECO:0000259" key="21">
    <source>
        <dbReference type="PROSITE" id="PS50255"/>
    </source>
</evidence>
<dbReference type="SUPFAM" id="SSF63380">
    <property type="entry name" value="Riboflavin synthase domain-like"/>
    <property type="match status" value="1"/>
</dbReference>
<dbReference type="Pfam" id="PF03404">
    <property type="entry name" value="Mo-co_dimer"/>
    <property type="match status" value="1"/>
</dbReference>
<evidence type="ECO:0000256" key="10">
    <source>
        <dbReference type="ARBA" id="ARBA00022630"/>
    </source>
</evidence>
<dbReference type="EC" id="1.7.1.3" evidence="6"/>
<evidence type="ECO:0000256" key="4">
    <source>
        <dbReference type="ARBA" id="ARBA00006253"/>
    </source>
</evidence>
<dbReference type="PRINTS" id="PR00363">
    <property type="entry name" value="CYTOCHROMEB5"/>
</dbReference>
<dbReference type="SUPFAM" id="SSF56524">
    <property type="entry name" value="Oxidoreductase molybdopterin-binding domain"/>
    <property type="match status" value="1"/>
</dbReference>
<dbReference type="InterPro" id="IPR017938">
    <property type="entry name" value="Riboflavin_synthase-like_b-brl"/>
</dbReference>
<accession>A0A0C3FAE9</accession>
<dbReference type="InterPro" id="IPR017927">
    <property type="entry name" value="FAD-bd_FR_type"/>
</dbReference>
<evidence type="ECO:0000256" key="5">
    <source>
        <dbReference type="ARBA" id="ARBA00011738"/>
    </source>
</evidence>
<evidence type="ECO:0000256" key="18">
    <source>
        <dbReference type="ARBA" id="ARBA00049155"/>
    </source>
</evidence>
<evidence type="ECO:0000256" key="1">
    <source>
        <dbReference type="ARBA" id="ARBA00001971"/>
    </source>
</evidence>
<evidence type="ECO:0000256" key="7">
    <source>
        <dbReference type="ARBA" id="ARBA00015499"/>
    </source>
</evidence>
<dbReference type="InterPro" id="IPR022407">
    <property type="entry name" value="OxRdtase_Mopterin_BS"/>
</dbReference>
<keyword evidence="15" id="KW-0408">Iron</keyword>
<dbReference type="GO" id="GO:0006790">
    <property type="term" value="P:sulfur compound metabolic process"/>
    <property type="evidence" value="ECO:0007669"/>
    <property type="project" value="TreeGrafter"/>
</dbReference>
<comment type="cofactor">
    <cofactor evidence="1">
        <name>heme</name>
        <dbReference type="ChEBI" id="CHEBI:30413"/>
    </cofactor>
</comment>
<dbReference type="InterPro" id="IPR001199">
    <property type="entry name" value="Cyt_B5-like_heme/steroid-bd"/>
</dbReference>
<feature type="domain" description="Cytochrome b5 heme-binding" evidence="21">
    <location>
        <begin position="585"/>
        <end position="660"/>
    </location>
</feature>
<dbReference type="Proteomes" id="UP000054166">
    <property type="component" value="Unassembled WGS sequence"/>
</dbReference>
<evidence type="ECO:0000256" key="20">
    <source>
        <dbReference type="SAM" id="MobiDB-lite"/>
    </source>
</evidence>
<dbReference type="GO" id="GO:0050464">
    <property type="term" value="F:nitrate reductase (NADPH) activity"/>
    <property type="evidence" value="ECO:0007669"/>
    <property type="project" value="UniProtKB-EC"/>
</dbReference>
<dbReference type="SUPFAM" id="SSF55856">
    <property type="entry name" value="Cytochrome b5-like heme/steroid binding domain"/>
    <property type="match status" value="1"/>
</dbReference>
<evidence type="ECO:0000259" key="22">
    <source>
        <dbReference type="PROSITE" id="PS51384"/>
    </source>
</evidence>
<keyword evidence="14" id="KW-0560">Oxidoreductase</keyword>
<evidence type="ECO:0000313" key="23">
    <source>
        <dbReference type="EMBL" id="KIM76889.1"/>
    </source>
</evidence>
<feature type="domain" description="FAD-binding FR-type" evidence="22">
    <location>
        <begin position="682"/>
        <end position="803"/>
    </location>
</feature>
<sequence length="949" mass="105850">MAQLAPKPHVPILAAELLLANIERSSQVALDERGALSLLSNDSGSTSEVECTSPASSVGSGLQDDPDEGKHCYGVQLPIPFYPPSMAQADERVEAKPRLLPAKFGLPNVPQERAVSAINLQDEATPDSWIPRDPRLVRLTGKHPFNSEAKLKDLYAQGFLTPTNLFYVRNHGAVPKIDQEKANSWKINIHGLCMNPTTFTLADLTKFQVVTLPVTLVCAGNRRKEQNIVQKSLGFSWGAGGLSTALFTGVYLCDILEYVKPTKKAKYVIFEGCDDLPNGPYGTSQLLNWARDKRKGMLISWAMNGLALEPDHGYPLRLVVPGQIGGRSVKWLNRIELSDVESQHHLHFHDNKVLPMPLGPDQARAEKNWWYDPRYIINDLNVNSAIACPDHDEVLVLSSQSSGRVYTMRGYAYAGGGRRVTRVEISFDDGCTWSLANITYPEDLFRAIVHSDPIYGTLDLTDSDTCFCWCFWSFEVPYDLLSKSAAVMVRSMDESLALQPRDMYWNATGMMNNWWFRVAIHHESDDKLRFEHPTMAGTQPGGWMQRLKSGGLDPAKPVFSESPPKSLQPIKTALPEESLTKPGINRKITAIELDAHRREGDPWFVVKGEVYNGAGFLKDHPGGSHSITLVAGEDATEEFMAIHSSDAKKQLVDFHIGSLVGAPMPTIDKAEDDESMPFLNQKRWKTVRLVDVKAVSRDSKVYRFSLQQPDQDLGLPIGQHIYVRLRRKTGPKVIDDVAEGELVQRAYTPISKRDHRGFVDLLIKIYYPSTQFPLGGRMTLGFSELVIGDLVELKGPIGHFVWKGTGVAEIHGQERHIREIGLVCGGSGITPILQVLRGILHDTSHHDTKVWVLDVNRYFDDILCRDELHQLAKEYADRYRLHHTLTGVPAPDGWKYSTGRVNGKMLRSHLPSPAKDSIVCICGPSAMEQVIKDGLETIGWDSFTQLIVF</sequence>
<comment type="catalytic activity">
    <reaction evidence="18">
        <text>nitrite + NADP(+) + H2O = nitrate + NADPH + H(+)</text>
        <dbReference type="Rhea" id="RHEA:19061"/>
        <dbReference type="ChEBI" id="CHEBI:15377"/>
        <dbReference type="ChEBI" id="CHEBI:15378"/>
        <dbReference type="ChEBI" id="CHEBI:16301"/>
        <dbReference type="ChEBI" id="CHEBI:17632"/>
        <dbReference type="ChEBI" id="CHEBI:57783"/>
        <dbReference type="ChEBI" id="CHEBI:58349"/>
        <dbReference type="EC" id="1.7.1.3"/>
    </reaction>
</comment>
<evidence type="ECO:0000256" key="14">
    <source>
        <dbReference type="ARBA" id="ARBA00023002"/>
    </source>
</evidence>
<evidence type="ECO:0000256" key="12">
    <source>
        <dbReference type="ARBA" id="ARBA00022827"/>
    </source>
</evidence>
<dbReference type="InterPro" id="IPR018506">
    <property type="entry name" value="Cyt_B5_heme-BS"/>
</dbReference>
<dbReference type="InterPro" id="IPR012137">
    <property type="entry name" value="Nitr_rd_NADH"/>
</dbReference>
<dbReference type="InterPro" id="IPR039261">
    <property type="entry name" value="FNR_nucleotide-bd"/>
</dbReference>
<keyword evidence="16" id="KW-0534">Nitrate assimilation</keyword>
<dbReference type="OrthoDB" id="432685at2759"/>
<organism evidence="23 24">
    <name type="scientific">Piloderma croceum (strain F 1598)</name>
    <dbReference type="NCBI Taxonomy" id="765440"/>
    <lineage>
        <taxon>Eukaryota</taxon>
        <taxon>Fungi</taxon>
        <taxon>Dikarya</taxon>
        <taxon>Basidiomycota</taxon>
        <taxon>Agaricomycotina</taxon>
        <taxon>Agaricomycetes</taxon>
        <taxon>Agaricomycetidae</taxon>
        <taxon>Atheliales</taxon>
        <taxon>Atheliaceae</taxon>
        <taxon>Piloderma</taxon>
    </lineage>
</organism>
<dbReference type="Gene3D" id="2.60.40.650">
    <property type="match status" value="1"/>
</dbReference>
<feature type="compositionally biased region" description="Polar residues" evidence="20">
    <location>
        <begin position="40"/>
        <end position="60"/>
    </location>
</feature>
<dbReference type="Gene3D" id="3.10.120.10">
    <property type="entry name" value="Cytochrome b5-like heme/steroid binding domain"/>
    <property type="match status" value="1"/>
</dbReference>
<keyword evidence="8 19" id="KW-0500">Molybdenum</keyword>
<dbReference type="PRINTS" id="PR00406">
    <property type="entry name" value="CYTB5RDTASE"/>
</dbReference>
<dbReference type="Gene3D" id="2.40.30.10">
    <property type="entry name" value="Translation factors"/>
    <property type="match status" value="1"/>
</dbReference>
<evidence type="ECO:0000256" key="17">
    <source>
        <dbReference type="ARBA" id="ARBA00023157"/>
    </source>
</evidence>
<dbReference type="SUPFAM" id="SSF81296">
    <property type="entry name" value="E set domains"/>
    <property type="match status" value="1"/>
</dbReference>
<dbReference type="GO" id="GO:0030151">
    <property type="term" value="F:molybdenum ion binding"/>
    <property type="evidence" value="ECO:0007669"/>
    <property type="project" value="InterPro"/>
</dbReference>
<dbReference type="GO" id="GO:0020037">
    <property type="term" value="F:heme binding"/>
    <property type="evidence" value="ECO:0007669"/>
    <property type="project" value="InterPro"/>
</dbReference>
<feature type="region of interest" description="Disordered" evidence="20">
    <location>
        <begin position="40"/>
        <end position="69"/>
    </location>
</feature>
<dbReference type="InParanoid" id="A0A0C3FAE9"/>
<evidence type="ECO:0000256" key="15">
    <source>
        <dbReference type="ARBA" id="ARBA00023004"/>
    </source>
</evidence>
<keyword evidence="13" id="KW-0521">NADP</keyword>
<comment type="subunit">
    <text evidence="5">Homodimer.</text>
</comment>
<dbReference type="PANTHER" id="PTHR19372:SF7">
    <property type="entry name" value="SULFITE OXIDASE, MITOCHONDRIAL"/>
    <property type="match status" value="1"/>
</dbReference>
<evidence type="ECO:0000256" key="2">
    <source>
        <dbReference type="ARBA" id="ARBA00001974"/>
    </source>
</evidence>
<proteinExistence type="inferred from homology"/>
<comment type="cofactor">
    <cofactor evidence="2">
        <name>FAD</name>
        <dbReference type="ChEBI" id="CHEBI:57692"/>
    </cofactor>
</comment>
<comment type="function">
    <text evidence="3">Nitrate reductase is a key enzyme involved in the first step of nitrate assimilation in plants, fungi and bacteria.</text>
</comment>
<dbReference type="InterPro" id="IPR005066">
    <property type="entry name" value="MoCF_OxRdtse_dimer"/>
</dbReference>
<dbReference type="AlphaFoldDB" id="A0A0C3FAE9"/>
<dbReference type="CDD" id="cd06183">
    <property type="entry name" value="cyt_b5_reduct_like"/>
    <property type="match status" value="1"/>
</dbReference>
<dbReference type="PIRSF" id="PIRSF000233">
    <property type="entry name" value="Nitr_rd_NADH"/>
    <property type="match status" value="1"/>
</dbReference>
<keyword evidence="11 19" id="KW-0479">Metal-binding</keyword>
<comment type="cofactor">
    <cofactor evidence="19">
        <name>Mo-molybdopterin</name>
        <dbReference type="ChEBI" id="CHEBI:71302"/>
    </cofactor>
    <text evidence="19">Binds 1 Mo-molybdopterin (Mo-MPT) cofactor per subunit.</text>
</comment>
<dbReference type="FunFam" id="3.90.420.10:FF:000005">
    <property type="entry name" value="Nitrate reductase"/>
    <property type="match status" value="1"/>
</dbReference>
<evidence type="ECO:0000256" key="11">
    <source>
        <dbReference type="ARBA" id="ARBA00022723"/>
    </source>
</evidence>
<evidence type="ECO:0000256" key="9">
    <source>
        <dbReference type="ARBA" id="ARBA00022617"/>
    </source>
</evidence>
<reference evidence="23 24" key="1">
    <citation type="submission" date="2014-04" db="EMBL/GenBank/DDBJ databases">
        <authorList>
            <consortium name="DOE Joint Genome Institute"/>
            <person name="Kuo A."/>
            <person name="Tarkka M."/>
            <person name="Buscot F."/>
            <person name="Kohler A."/>
            <person name="Nagy L.G."/>
            <person name="Floudas D."/>
            <person name="Copeland A."/>
            <person name="Barry K.W."/>
            <person name="Cichocki N."/>
            <person name="Veneault-Fourrey C."/>
            <person name="LaButti K."/>
            <person name="Lindquist E.A."/>
            <person name="Lipzen A."/>
            <person name="Lundell T."/>
            <person name="Morin E."/>
            <person name="Murat C."/>
            <person name="Sun H."/>
            <person name="Tunlid A."/>
            <person name="Henrissat B."/>
            <person name="Grigoriev I.V."/>
            <person name="Hibbett D.S."/>
            <person name="Martin F."/>
            <person name="Nordberg H.P."/>
            <person name="Cantor M.N."/>
            <person name="Hua S.X."/>
        </authorList>
    </citation>
    <scope>NUCLEOTIDE SEQUENCE [LARGE SCALE GENOMIC DNA]</scope>
    <source>
        <strain evidence="23 24">F 1598</strain>
    </source>
</reference>
<evidence type="ECO:0000313" key="24">
    <source>
        <dbReference type="Proteomes" id="UP000054166"/>
    </source>
</evidence>
<dbReference type="EMBL" id="KN833030">
    <property type="protein sequence ID" value="KIM76889.1"/>
    <property type="molecule type" value="Genomic_DNA"/>
</dbReference>
<evidence type="ECO:0000256" key="3">
    <source>
        <dbReference type="ARBA" id="ARBA00003838"/>
    </source>
</evidence>
<dbReference type="PROSITE" id="PS50255">
    <property type="entry name" value="CYTOCHROME_B5_2"/>
    <property type="match status" value="1"/>
</dbReference>
<keyword evidence="10" id="KW-0285">Flavoprotein</keyword>
<dbReference type="Gene3D" id="3.90.420.10">
    <property type="entry name" value="Oxidoreductase, molybdopterin-binding domain"/>
    <property type="match status" value="1"/>
</dbReference>
<dbReference type="SMART" id="SM01117">
    <property type="entry name" value="Cyt-b5"/>
    <property type="match status" value="1"/>
</dbReference>
<dbReference type="InterPro" id="IPR036400">
    <property type="entry name" value="Cyt_B5-like_heme/steroid_sf"/>
</dbReference>
<gene>
    <name evidence="23" type="ORF">PILCRDRAFT_825890</name>
</gene>
<dbReference type="STRING" id="765440.A0A0C3FAE9"/>
<dbReference type="InterPro" id="IPR001433">
    <property type="entry name" value="OxRdtase_FAD/NAD-bd"/>
</dbReference>
<evidence type="ECO:0000256" key="19">
    <source>
        <dbReference type="PIRSR" id="PIRSR000233-1"/>
    </source>
</evidence>
<dbReference type="Pfam" id="PF00174">
    <property type="entry name" value="Oxidored_molyb"/>
    <property type="match status" value="1"/>
</dbReference>
<dbReference type="InterPro" id="IPR008335">
    <property type="entry name" value="Mopterin_OxRdtase_euk"/>
</dbReference>
<evidence type="ECO:0000256" key="6">
    <source>
        <dbReference type="ARBA" id="ARBA00012673"/>
    </source>
</evidence>
<dbReference type="PROSITE" id="PS51384">
    <property type="entry name" value="FAD_FR"/>
    <property type="match status" value="1"/>
</dbReference>
<dbReference type="InterPro" id="IPR036374">
    <property type="entry name" value="OxRdtase_Mopterin-bd_sf"/>
</dbReference>
<dbReference type="InterPro" id="IPR000572">
    <property type="entry name" value="OxRdtase_Mopterin-bd_dom"/>
</dbReference>
<dbReference type="GO" id="GO:0042128">
    <property type="term" value="P:nitrate assimilation"/>
    <property type="evidence" value="ECO:0007669"/>
    <property type="project" value="UniProtKB-KW"/>
</dbReference>
<dbReference type="GO" id="GO:0008482">
    <property type="term" value="F:sulfite oxidase activity"/>
    <property type="evidence" value="ECO:0007669"/>
    <property type="project" value="TreeGrafter"/>
</dbReference>
<dbReference type="InterPro" id="IPR008333">
    <property type="entry name" value="Cbr1-like_FAD-bd_dom"/>
</dbReference>
<dbReference type="HOGENOM" id="CLU_003827_4_0_1"/>
<keyword evidence="24" id="KW-1185">Reference proteome</keyword>